<keyword evidence="1 6" id="KW-0547">Nucleotide-binding</keyword>
<keyword evidence="4 6" id="KW-0067">ATP-binding</keyword>
<evidence type="ECO:0000259" key="8">
    <source>
        <dbReference type="PROSITE" id="PS51192"/>
    </source>
</evidence>
<dbReference type="GO" id="GO:0005829">
    <property type="term" value="C:cytosol"/>
    <property type="evidence" value="ECO:0007669"/>
    <property type="project" value="TreeGrafter"/>
</dbReference>
<dbReference type="Pfam" id="PF00271">
    <property type="entry name" value="Helicase_C"/>
    <property type="match status" value="1"/>
</dbReference>
<dbReference type="InterPro" id="IPR011545">
    <property type="entry name" value="DEAD/DEAH_box_helicase_dom"/>
</dbReference>
<dbReference type="InterPro" id="IPR027417">
    <property type="entry name" value="P-loop_NTPase"/>
</dbReference>
<dbReference type="CDD" id="cd00268">
    <property type="entry name" value="DEADc"/>
    <property type="match status" value="1"/>
</dbReference>
<proteinExistence type="inferred from homology"/>
<gene>
    <name evidence="10" type="ORF">FB566_1218</name>
</gene>
<feature type="domain" description="Helicase C-terminal" evidence="9">
    <location>
        <begin position="309"/>
        <end position="455"/>
    </location>
</feature>
<reference evidence="10 11" key="1">
    <citation type="submission" date="2019-06" db="EMBL/GenBank/DDBJ databases">
        <title>Sequencing the genomes of 1000 actinobacteria strains.</title>
        <authorList>
            <person name="Klenk H.-P."/>
        </authorList>
    </citation>
    <scope>NUCLEOTIDE SEQUENCE [LARGE SCALE GENOMIC DNA]</scope>
    <source>
        <strain evidence="10 11">DSM 45928</strain>
    </source>
</reference>
<dbReference type="EMBL" id="VFOW01000001">
    <property type="protein sequence ID" value="TQL75706.1"/>
    <property type="molecule type" value="Genomic_DNA"/>
</dbReference>
<dbReference type="PANTHER" id="PTHR47959">
    <property type="entry name" value="ATP-DEPENDENT RNA HELICASE RHLE-RELATED"/>
    <property type="match status" value="1"/>
</dbReference>
<dbReference type="Gene3D" id="3.40.50.300">
    <property type="entry name" value="P-loop containing nucleotide triphosphate hydrolases"/>
    <property type="match status" value="2"/>
</dbReference>
<feature type="domain" description="Helicase ATP-binding" evidence="8">
    <location>
        <begin position="107"/>
        <end position="281"/>
    </location>
</feature>
<dbReference type="GO" id="GO:0016787">
    <property type="term" value="F:hydrolase activity"/>
    <property type="evidence" value="ECO:0007669"/>
    <property type="project" value="UniProtKB-KW"/>
</dbReference>
<dbReference type="PROSITE" id="PS00039">
    <property type="entry name" value="DEAD_ATP_HELICASE"/>
    <property type="match status" value="1"/>
</dbReference>
<sequence>MNAGELAYAAGYRYRVGTTTARTIDNVCMMRLRDRTKPRNRDNTLQRDTSDEVLKPDLGAHSSESTAPPPVRPDSPSFQDLGVRTETVEALNAIGINQAFAIQEYAIPIAMRGNDIIGRAPTGTGKTLGFGIPILERVTGPSEGTDGRPQALVVVPTRELGLQVCRDIEAAGATRGIRVLPVYGGRAYEPQVDALRNGVEIVVGTPGRLLDLLKSKKLRLDAVHTAVLDEADRMLDLGFAEDVEKLLNSLPEQRQTMLFSATMPDGIVALSRRFLRQPMTIHAEVAADSGLSSQTRQLAYLTHSLNKIEVLARILQARERGLTIVFSRTKRHTQRVADELEFRGFAVAAVHGDLGQNARERSLRAFRAGKVDVLVATDVAARGLDVQDVTHVINYDSPEDSETYVHRIGRTGRAGASGVAVTFVSWEDMPRWKIISKTLELDLSEPVETYHTSDHLYTDLNIPTDAPASLPSTDRTRAGLSAEADIDIEGAKRTGRRRSGQSGGRGSSGRNRSAKPGGSGETESARAPRQRRRTRGGQNKQETPSTPKQAEGSDSGGGTPAKSSSDGAPRRRRRRRAPRSDND</sequence>
<dbReference type="CDD" id="cd18787">
    <property type="entry name" value="SF2_C_DEAD"/>
    <property type="match status" value="1"/>
</dbReference>
<dbReference type="InterPro" id="IPR050079">
    <property type="entry name" value="DEAD_box_RNA_helicase"/>
</dbReference>
<evidence type="ECO:0000313" key="11">
    <source>
        <dbReference type="Proteomes" id="UP000317043"/>
    </source>
</evidence>
<evidence type="ECO:0000256" key="3">
    <source>
        <dbReference type="ARBA" id="ARBA00022806"/>
    </source>
</evidence>
<evidence type="ECO:0000256" key="7">
    <source>
        <dbReference type="SAM" id="MobiDB-lite"/>
    </source>
</evidence>
<dbReference type="FunCoup" id="A0A543AT19">
    <property type="interactions" value="202"/>
</dbReference>
<protein>
    <submittedName>
        <fullName evidence="10">Superfamily II DNA/RNA helicase</fullName>
    </submittedName>
</protein>
<comment type="caution">
    <text evidence="10">The sequence shown here is derived from an EMBL/GenBank/DDBJ whole genome shotgun (WGS) entry which is preliminary data.</text>
</comment>
<comment type="similarity">
    <text evidence="5 6">Belongs to the DEAD box helicase family.</text>
</comment>
<evidence type="ECO:0000256" key="6">
    <source>
        <dbReference type="RuleBase" id="RU000492"/>
    </source>
</evidence>
<dbReference type="Proteomes" id="UP000317043">
    <property type="component" value="Unassembled WGS sequence"/>
</dbReference>
<dbReference type="Pfam" id="PF00270">
    <property type="entry name" value="DEAD"/>
    <property type="match status" value="1"/>
</dbReference>
<dbReference type="InterPro" id="IPR014001">
    <property type="entry name" value="Helicase_ATP-bd"/>
</dbReference>
<dbReference type="PROSITE" id="PS51194">
    <property type="entry name" value="HELICASE_CTER"/>
    <property type="match status" value="1"/>
</dbReference>
<name>A0A543AT19_9ACTN</name>
<dbReference type="GO" id="GO:0005524">
    <property type="term" value="F:ATP binding"/>
    <property type="evidence" value="ECO:0007669"/>
    <property type="project" value="UniProtKB-KW"/>
</dbReference>
<keyword evidence="2 6" id="KW-0378">Hydrolase</keyword>
<dbReference type="SMART" id="SM00487">
    <property type="entry name" value="DEXDc"/>
    <property type="match status" value="1"/>
</dbReference>
<feature type="compositionally biased region" description="Polar residues" evidence="7">
    <location>
        <begin position="539"/>
        <end position="548"/>
    </location>
</feature>
<keyword evidence="3 6" id="KW-0347">Helicase</keyword>
<dbReference type="PANTHER" id="PTHR47959:SF1">
    <property type="entry name" value="ATP-DEPENDENT RNA HELICASE DBPA"/>
    <property type="match status" value="1"/>
</dbReference>
<feature type="region of interest" description="Disordered" evidence="7">
    <location>
        <begin position="35"/>
        <end position="79"/>
    </location>
</feature>
<evidence type="ECO:0000256" key="5">
    <source>
        <dbReference type="ARBA" id="ARBA00038437"/>
    </source>
</evidence>
<dbReference type="InterPro" id="IPR044742">
    <property type="entry name" value="DEAD/DEAH_RhlB"/>
</dbReference>
<dbReference type="GO" id="GO:0003676">
    <property type="term" value="F:nucleic acid binding"/>
    <property type="evidence" value="ECO:0007669"/>
    <property type="project" value="InterPro"/>
</dbReference>
<dbReference type="SUPFAM" id="SSF52540">
    <property type="entry name" value="P-loop containing nucleoside triphosphate hydrolases"/>
    <property type="match status" value="1"/>
</dbReference>
<keyword evidence="11" id="KW-1185">Reference proteome</keyword>
<evidence type="ECO:0000259" key="9">
    <source>
        <dbReference type="PROSITE" id="PS51194"/>
    </source>
</evidence>
<dbReference type="InterPro" id="IPR001650">
    <property type="entry name" value="Helicase_C-like"/>
</dbReference>
<dbReference type="AlphaFoldDB" id="A0A543AT19"/>
<accession>A0A543AT19</accession>
<dbReference type="GO" id="GO:0003724">
    <property type="term" value="F:RNA helicase activity"/>
    <property type="evidence" value="ECO:0007669"/>
    <property type="project" value="TreeGrafter"/>
</dbReference>
<dbReference type="PROSITE" id="PS51192">
    <property type="entry name" value="HELICASE_ATP_BIND_1"/>
    <property type="match status" value="1"/>
</dbReference>
<dbReference type="SMART" id="SM00490">
    <property type="entry name" value="HELICc"/>
    <property type="match status" value="1"/>
</dbReference>
<feature type="region of interest" description="Disordered" evidence="7">
    <location>
        <begin position="460"/>
        <end position="583"/>
    </location>
</feature>
<evidence type="ECO:0000313" key="10">
    <source>
        <dbReference type="EMBL" id="TQL75706.1"/>
    </source>
</evidence>
<evidence type="ECO:0000256" key="4">
    <source>
        <dbReference type="ARBA" id="ARBA00022840"/>
    </source>
</evidence>
<feature type="compositionally biased region" description="Basic and acidic residues" evidence="7">
    <location>
        <begin position="35"/>
        <end position="55"/>
    </location>
</feature>
<evidence type="ECO:0000256" key="1">
    <source>
        <dbReference type="ARBA" id="ARBA00022741"/>
    </source>
</evidence>
<dbReference type="InterPro" id="IPR000629">
    <property type="entry name" value="RNA-helicase_DEAD-box_CS"/>
</dbReference>
<dbReference type="InParanoid" id="A0A543AT19"/>
<evidence type="ECO:0000256" key="2">
    <source>
        <dbReference type="ARBA" id="ARBA00022801"/>
    </source>
</evidence>
<organism evidence="10 11">
    <name type="scientific">Stackebrandtia endophytica</name>
    <dbReference type="NCBI Taxonomy" id="1496996"/>
    <lineage>
        <taxon>Bacteria</taxon>
        <taxon>Bacillati</taxon>
        <taxon>Actinomycetota</taxon>
        <taxon>Actinomycetes</taxon>
        <taxon>Glycomycetales</taxon>
        <taxon>Glycomycetaceae</taxon>
        <taxon>Stackebrandtia</taxon>
    </lineage>
</organism>